<dbReference type="Gene3D" id="1.10.135.10">
    <property type="entry name" value="ATP:guanido phosphotransferase, N-terminal domain"/>
    <property type="match status" value="1"/>
</dbReference>
<evidence type="ECO:0000259" key="3">
    <source>
        <dbReference type="PROSITE" id="PS51509"/>
    </source>
</evidence>
<dbReference type="InterPro" id="IPR022413">
    <property type="entry name" value="ATP-guanido_PTrfase_N"/>
</dbReference>
<feature type="domain" description="Phosphagen kinase N-terminal" evidence="3">
    <location>
        <begin position="85"/>
        <end position="158"/>
    </location>
</feature>
<comment type="similarity">
    <text evidence="1">Belongs to the ATP:guanido phosphotransferase family.</text>
</comment>
<keyword evidence="5" id="KW-1185">Reference proteome</keyword>
<dbReference type="Pfam" id="PF02807">
    <property type="entry name" value="ATP-gua_PtransN"/>
    <property type="match status" value="1"/>
</dbReference>
<sequence>MYARYSKMVDGQRNKQEVANSTGDRIQQENECLSQKEAEACGLQPDVQTEPAASEEKAHAEEKGSDETNNAGSTDAEKEEKKILTLDELWQRLCDAPPECHSLLKKNLTQEIFDELKDKTSAFRGRLEDCIRSGKLSAVLNQSRVTPYGEQHNLQNSR</sequence>
<feature type="region of interest" description="Disordered" evidence="2">
    <location>
        <begin position="1"/>
        <end position="80"/>
    </location>
</feature>
<evidence type="ECO:0000313" key="5">
    <source>
        <dbReference type="Proteomes" id="UP001283361"/>
    </source>
</evidence>
<dbReference type="GO" id="GO:0016301">
    <property type="term" value="F:kinase activity"/>
    <property type="evidence" value="ECO:0007669"/>
    <property type="project" value="InterPro"/>
</dbReference>
<accession>A0AAE0XYJ9</accession>
<name>A0AAE0XYJ9_9GAST</name>
<dbReference type="SUPFAM" id="SSF48034">
    <property type="entry name" value="Guanido kinase N-terminal domain"/>
    <property type="match status" value="1"/>
</dbReference>
<dbReference type="InterPro" id="IPR036802">
    <property type="entry name" value="ATP-guanido_PTrfase_N_sf"/>
</dbReference>
<gene>
    <name evidence="4" type="ORF">RRG08_005085</name>
</gene>
<dbReference type="EMBL" id="JAWDGP010007302">
    <property type="protein sequence ID" value="KAK3726481.1"/>
    <property type="molecule type" value="Genomic_DNA"/>
</dbReference>
<proteinExistence type="inferred from homology"/>
<feature type="compositionally biased region" description="Basic and acidic residues" evidence="2">
    <location>
        <begin position="54"/>
        <end position="66"/>
    </location>
</feature>
<dbReference type="PROSITE" id="PS51509">
    <property type="entry name" value="PHOSPHAGEN_KINASE_N"/>
    <property type="match status" value="1"/>
</dbReference>
<evidence type="ECO:0000256" key="2">
    <source>
        <dbReference type="SAM" id="MobiDB-lite"/>
    </source>
</evidence>
<dbReference type="AlphaFoldDB" id="A0AAE0XYJ9"/>
<reference evidence="4" key="1">
    <citation type="journal article" date="2023" name="G3 (Bethesda)">
        <title>A reference genome for the long-term kleptoplast-retaining sea slug Elysia crispata morphotype clarki.</title>
        <authorList>
            <person name="Eastman K.E."/>
            <person name="Pendleton A.L."/>
            <person name="Shaikh M.A."/>
            <person name="Suttiyut T."/>
            <person name="Ogas R."/>
            <person name="Tomko P."/>
            <person name="Gavelis G."/>
            <person name="Widhalm J.R."/>
            <person name="Wisecaver J.H."/>
        </authorList>
    </citation>
    <scope>NUCLEOTIDE SEQUENCE</scope>
    <source>
        <strain evidence="4">ECLA1</strain>
    </source>
</reference>
<protein>
    <recommendedName>
        <fullName evidence="3">Phosphagen kinase N-terminal domain-containing protein</fullName>
    </recommendedName>
</protein>
<feature type="compositionally biased region" description="Polar residues" evidence="2">
    <location>
        <begin position="17"/>
        <end position="33"/>
    </location>
</feature>
<evidence type="ECO:0000256" key="1">
    <source>
        <dbReference type="PROSITE-ProRule" id="PRU00842"/>
    </source>
</evidence>
<dbReference type="Proteomes" id="UP001283361">
    <property type="component" value="Unassembled WGS sequence"/>
</dbReference>
<comment type="caution">
    <text evidence="4">The sequence shown here is derived from an EMBL/GenBank/DDBJ whole genome shotgun (WGS) entry which is preliminary data.</text>
</comment>
<evidence type="ECO:0000313" key="4">
    <source>
        <dbReference type="EMBL" id="KAK3726481.1"/>
    </source>
</evidence>
<organism evidence="4 5">
    <name type="scientific">Elysia crispata</name>
    <name type="common">lettuce slug</name>
    <dbReference type="NCBI Taxonomy" id="231223"/>
    <lineage>
        <taxon>Eukaryota</taxon>
        <taxon>Metazoa</taxon>
        <taxon>Spiralia</taxon>
        <taxon>Lophotrochozoa</taxon>
        <taxon>Mollusca</taxon>
        <taxon>Gastropoda</taxon>
        <taxon>Heterobranchia</taxon>
        <taxon>Euthyneura</taxon>
        <taxon>Panpulmonata</taxon>
        <taxon>Sacoglossa</taxon>
        <taxon>Placobranchoidea</taxon>
        <taxon>Plakobranchidae</taxon>
        <taxon>Elysia</taxon>
    </lineage>
</organism>